<accession>A0A0H3JA94</accession>
<evidence type="ECO:0000313" key="4">
    <source>
        <dbReference type="Proteomes" id="UP000028042"/>
    </source>
</evidence>
<name>A0A0H3JA94_CLOPA</name>
<dbReference type="Proteomes" id="UP000030905">
    <property type="component" value="Chromosome"/>
</dbReference>
<feature type="transmembrane region" description="Helical" evidence="1">
    <location>
        <begin position="85"/>
        <end position="103"/>
    </location>
</feature>
<dbReference type="EMBL" id="CP009268">
    <property type="protein sequence ID" value="AJA53341.1"/>
    <property type="molecule type" value="Genomic_DNA"/>
</dbReference>
<keyword evidence="1" id="KW-0472">Membrane</keyword>
<dbReference type="Pfam" id="PF21785">
    <property type="entry name" value="Bflower_2"/>
    <property type="match status" value="1"/>
</dbReference>
<keyword evidence="1" id="KW-1133">Transmembrane helix</keyword>
<reference evidence="2 5" key="1">
    <citation type="journal article" date="2015" name="Genome Announc.">
        <title>Complete Genome Sequence of the Nitrogen-Fixing and Solvent-Producing Clostridium pasteurianum DSM 525.</title>
        <authorList>
            <person name="Poehlein A."/>
            <person name="Grosse-Honebrink A."/>
            <person name="Zhang Y."/>
            <person name="Minton N.P."/>
            <person name="Daniel R."/>
        </authorList>
    </citation>
    <scope>NUCLEOTIDE SEQUENCE [LARGE SCALE GENOMIC DNA]</scope>
    <source>
        <strain evidence="2">DSM 525</strain>
        <strain evidence="5">DSM 525 / ATCC 6013</strain>
    </source>
</reference>
<keyword evidence="1" id="KW-0812">Transmembrane</keyword>
<dbReference type="PATRIC" id="fig|1262449.7.peg.3330"/>
<gene>
    <name evidence="2" type="ORF">CLPA_c32870</name>
    <name evidence="3" type="ORF">CP6013_03893</name>
</gene>
<proteinExistence type="predicted"/>
<protein>
    <submittedName>
        <fullName evidence="2">Uncharacterized protein</fullName>
    </submittedName>
</protein>
<sequence length="135" mass="15401">MERIYDRKDSTYGYLRGNKIYCKKNKLMGYVYGPCVYDANYQLVGYISNDIVYNCYGYPVGYASQSDYKVYDDSNRHVGHVHSTFTSLVAAAGLFLLLGGLFGSHHGRYGYGYNNYGYSNWGYGSNYGYPGGFFW</sequence>
<dbReference type="Proteomes" id="UP000028042">
    <property type="component" value="Unassembled WGS sequence"/>
</dbReference>
<dbReference type="KEGG" id="cpat:CLPA_c32870"/>
<dbReference type="KEGG" id="cpae:CPAST_c32870"/>
<dbReference type="RefSeq" id="WP_003446845.1">
    <property type="nucleotide sequence ID" value="NZ_ANZB01000012.1"/>
</dbReference>
<evidence type="ECO:0000313" key="3">
    <source>
        <dbReference type="EMBL" id="KRU14634.1"/>
    </source>
</evidence>
<dbReference type="EMBL" id="JPGY02000001">
    <property type="protein sequence ID" value="KRU14634.1"/>
    <property type="molecule type" value="Genomic_DNA"/>
</dbReference>
<evidence type="ECO:0000313" key="5">
    <source>
        <dbReference type="Proteomes" id="UP000030905"/>
    </source>
</evidence>
<evidence type="ECO:0000256" key="1">
    <source>
        <dbReference type="SAM" id="Phobius"/>
    </source>
</evidence>
<reference evidence="3" key="2">
    <citation type="submission" date="2015-10" db="EMBL/GenBank/DDBJ databases">
        <title>Improved Draft Genome Sequence of Clostridium pasteurianum Strain ATCC 6013 (DSM 525) Using a Hybrid Next-Generation Sequencing Approach.</title>
        <authorList>
            <person name="Pyne M.E."/>
            <person name="Utturkar S.M."/>
            <person name="Brown S.D."/>
            <person name="Moo-Young M."/>
            <person name="Chung D.A."/>
            <person name="Chou P.C."/>
        </authorList>
    </citation>
    <scope>NUCLEOTIDE SEQUENCE</scope>
    <source>
        <strain evidence="3">ATCC 6013</strain>
    </source>
</reference>
<dbReference type="AlphaFoldDB" id="A0A0H3JA94"/>
<dbReference type="InterPro" id="IPR048910">
    <property type="entry name" value="Bflower_2"/>
</dbReference>
<evidence type="ECO:0000313" key="2">
    <source>
        <dbReference type="EMBL" id="AJA53341.1"/>
    </source>
</evidence>
<keyword evidence="5" id="KW-1185">Reference proteome</keyword>
<organism evidence="2 5">
    <name type="scientific">Clostridium pasteurianum DSM 525 = ATCC 6013</name>
    <dbReference type="NCBI Taxonomy" id="1262449"/>
    <lineage>
        <taxon>Bacteria</taxon>
        <taxon>Bacillati</taxon>
        <taxon>Bacillota</taxon>
        <taxon>Clostridia</taxon>
        <taxon>Eubacteriales</taxon>
        <taxon>Clostridiaceae</taxon>
        <taxon>Clostridium</taxon>
    </lineage>
</organism>
<reference evidence="3 4" key="3">
    <citation type="journal article" name="Genome Announc.">
        <title>Improved Draft Genome Sequence of Clostridium pasteurianum Strain ATCC 6013 (DSM 525) Using a Hybrid Next-Generation Sequencing Approach.</title>
        <authorList>
            <person name="Pyne M.E."/>
            <person name="Utturkar S."/>
            <person name="Brown S.D."/>
            <person name="Moo-Young M."/>
            <person name="Chung D.A."/>
            <person name="Chou C.P."/>
        </authorList>
    </citation>
    <scope>NUCLEOTIDE SEQUENCE [LARGE SCALE GENOMIC DNA]</scope>
    <source>
        <strain evidence="3 4">ATCC 6013</strain>
    </source>
</reference>
<dbReference type="GeneID" id="93075391"/>
<dbReference type="eggNOG" id="ENOG50327VT">
    <property type="taxonomic scope" value="Bacteria"/>
</dbReference>